<feature type="transmembrane region" description="Helical" evidence="1">
    <location>
        <begin position="7"/>
        <end position="26"/>
    </location>
</feature>
<organism evidence="2">
    <name type="scientific">marine sediment metagenome</name>
    <dbReference type="NCBI Taxonomy" id="412755"/>
    <lineage>
        <taxon>unclassified sequences</taxon>
        <taxon>metagenomes</taxon>
        <taxon>ecological metagenomes</taxon>
    </lineage>
</organism>
<feature type="transmembrane region" description="Helical" evidence="1">
    <location>
        <begin position="32"/>
        <end position="62"/>
    </location>
</feature>
<keyword evidence="1" id="KW-1133">Transmembrane helix</keyword>
<sequence length="81" mass="9486">MKITIFEIWSTIICAIGCFLLYFIFISSPPSILSSIITVMIIVILFVLWFIVFFIMGMYYSFSNSEPKVYFKFKAKEEVNT</sequence>
<evidence type="ECO:0000313" key="2">
    <source>
        <dbReference type="EMBL" id="KKN95732.1"/>
    </source>
</evidence>
<keyword evidence="1" id="KW-0472">Membrane</keyword>
<evidence type="ECO:0000256" key="1">
    <source>
        <dbReference type="SAM" id="Phobius"/>
    </source>
</evidence>
<proteinExistence type="predicted"/>
<name>A0A0F9V7N6_9ZZZZ</name>
<protein>
    <submittedName>
        <fullName evidence="2">Uncharacterized protein</fullName>
    </submittedName>
</protein>
<dbReference type="EMBL" id="LAZR01000069">
    <property type="protein sequence ID" value="KKN95732.1"/>
    <property type="molecule type" value="Genomic_DNA"/>
</dbReference>
<comment type="caution">
    <text evidence="2">The sequence shown here is derived from an EMBL/GenBank/DDBJ whole genome shotgun (WGS) entry which is preliminary data.</text>
</comment>
<dbReference type="AlphaFoldDB" id="A0A0F9V7N6"/>
<gene>
    <name evidence="2" type="ORF">LCGC14_0176010</name>
</gene>
<reference evidence="2" key="1">
    <citation type="journal article" date="2015" name="Nature">
        <title>Complex archaea that bridge the gap between prokaryotes and eukaryotes.</title>
        <authorList>
            <person name="Spang A."/>
            <person name="Saw J.H."/>
            <person name="Jorgensen S.L."/>
            <person name="Zaremba-Niedzwiedzka K."/>
            <person name="Martijn J."/>
            <person name="Lind A.E."/>
            <person name="van Eijk R."/>
            <person name="Schleper C."/>
            <person name="Guy L."/>
            <person name="Ettema T.J."/>
        </authorList>
    </citation>
    <scope>NUCLEOTIDE SEQUENCE</scope>
</reference>
<keyword evidence="1" id="KW-0812">Transmembrane</keyword>
<accession>A0A0F9V7N6</accession>